<name>A0A392SSG9_9FABA</name>
<evidence type="ECO:0000313" key="2">
    <source>
        <dbReference type="EMBL" id="MCI51357.1"/>
    </source>
</evidence>
<dbReference type="Proteomes" id="UP000265520">
    <property type="component" value="Unassembled WGS sequence"/>
</dbReference>
<dbReference type="AlphaFoldDB" id="A0A392SSG9"/>
<reference evidence="2 3" key="1">
    <citation type="journal article" date="2018" name="Front. Plant Sci.">
        <title>Red Clover (Trifolium pratense) and Zigzag Clover (T. medium) - A Picture of Genomic Similarities and Differences.</title>
        <authorList>
            <person name="Dluhosova J."/>
            <person name="Istvanek J."/>
            <person name="Nedelnik J."/>
            <person name="Repkova J."/>
        </authorList>
    </citation>
    <scope>NUCLEOTIDE SEQUENCE [LARGE SCALE GENOMIC DNA]</scope>
    <source>
        <strain evidence="3">cv. 10/8</strain>
        <tissue evidence="2">Leaf</tissue>
    </source>
</reference>
<evidence type="ECO:0000256" key="1">
    <source>
        <dbReference type="SAM" id="MobiDB-lite"/>
    </source>
</evidence>
<accession>A0A392SSG9</accession>
<sequence length="48" mass="4987">MQENGFDSGTGARHGSSSRKAPSAARFGCEHLVAAQGAPVPYARRSRG</sequence>
<keyword evidence="3" id="KW-1185">Reference proteome</keyword>
<dbReference type="EMBL" id="LXQA010430530">
    <property type="protein sequence ID" value="MCI51357.1"/>
    <property type="molecule type" value="Genomic_DNA"/>
</dbReference>
<feature type="non-terminal residue" evidence="2">
    <location>
        <position position="48"/>
    </location>
</feature>
<comment type="caution">
    <text evidence="2">The sequence shown here is derived from an EMBL/GenBank/DDBJ whole genome shotgun (WGS) entry which is preliminary data.</text>
</comment>
<proteinExistence type="predicted"/>
<feature type="region of interest" description="Disordered" evidence="1">
    <location>
        <begin position="1"/>
        <end position="25"/>
    </location>
</feature>
<organism evidence="2 3">
    <name type="scientific">Trifolium medium</name>
    <dbReference type="NCBI Taxonomy" id="97028"/>
    <lineage>
        <taxon>Eukaryota</taxon>
        <taxon>Viridiplantae</taxon>
        <taxon>Streptophyta</taxon>
        <taxon>Embryophyta</taxon>
        <taxon>Tracheophyta</taxon>
        <taxon>Spermatophyta</taxon>
        <taxon>Magnoliopsida</taxon>
        <taxon>eudicotyledons</taxon>
        <taxon>Gunneridae</taxon>
        <taxon>Pentapetalae</taxon>
        <taxon>rosids</taxon>
        <taxon>fabids</taxon>
        <taxon>Fabales</taxon>
        <taxon>Fabaceae</taxon>
        <taxon>Papilionoideae</taxon>
        <taxon>50 kb inversion clade</taxon>
        <taxon>NPAAA clade</taxon>
        <taxon>Hologalegina</taxon>
        <taxon>IRL clade</taxon>
        <taxon>Trifolieae</taxon>
        <taxon>Trifolium</taxon>
    </lineage>
</organism>
<evidence type="ECO:0000313" key="3">
    <source>
        <dbReference type="Proteomes" id="UP000265520"/>
    </source>
</evidence>
<protein>
    <submittedName>
        <fullName evidence="2">Uncharacterized protein</fullName>
    </submittedName>
</protein>